<evidence type="ECO:0000256" key="8">
    <source>
        <dbReference type="ARBA" id="ARBA00023134"/>
    </source>
</evidence>
<evidence type="ECO:0000256" key="1">
    <source>
        <dbReference type="ARBA" id="ARBA00001946"/>
    </source>
</evidence>
<dbReference type="SUPFAM" id="SSF82051">
    <property type="entry name" value="Obg GTP-binding protein N-terminal domain"/>
    <property type="match status" value="1"/>
</dbReference>
<dbReference type="RefSeq" id="WP_209512964.1">
    <property type="nucleotide sequence ID" value="NZ_JAGGKS010000011.1"/>
</dbReference>
<protein>
    <recommendedName>
        <fullName evidence="9">GTPase Obg</fullName>
        <ecNumber evidence="9">3.6.5.-</ecNumber>
    </recommendedName>
    <alternativeName>
        <fullName evidence="9">GTP-binding protein Obg</fullName>
    </alternativeName>
</protein>
<keyword evidence="3 9" id="KW-0963">Cytoplasm</keyword>
<feature type="binding site" evidence="9">
    <location>
        <begin position="212"/>
        <end position="215"/>
    </location>
    <ligand>
        <name>GTP</name>
        <dbReference type="ChEBI" id="CHEBI:37565"/>
    </ligand>
</feature>
<dbReference type="InterPro" id="IPR036346">
    <property type="entry name" value="GTP-bd_prot_GTP1/OBG_C_sf"/>
</dbReference>
<keyword evidence="5 9" id="KW-0547">Nucleotide-binding</keyword>
<evidence type="ECO:0000259" key="12">
    <source>
        <dbReference type="PROSITE" id="PS51883"/>
    </source>
</evidence>
<dbReference type="SUPFAM" id="SSF102741">
    <property type="entry name" value="Obg GTP-binding protein C-terminal domain"/>
    <property type="match status" value="1"/>
</dbReference>
<feature type="domain" description="OCT" evidence="11">
    <location>
        <begin position="346"/>
        <end position="424"/>
    </location>
</feature>
<evidence type="ECO:0000256" key="9">
    <source>
        <dbReference type="HAMAP-Rule" id="MF_01454"/>
    </source>
</evidence>
<evidence type="ECO:0000313" key="13">
    <source>
        <dbReference type="EMBL" id="MBP1927255.1"/>
    </source>
</evidence>
<comment type="similarity">
    <text evidence="2 9">Belongs to the TRAFAC class OBG-HflX-like GTPase superfamily. OBG GTPase family.</text>
</comment>
<dbReference type="Gene3D" id="3.40.50.300">
    <property type="entry name" value="P-loop containing nucleotide triphosphate hydrolases"/>
    <property type="match status" value="1"/>
</dbReference>
<proteinExistence type="inferred from homology"/>
<evidence type="ECO:0000259" key="10">
    <source>
        <dbReference type="PROSITE" id="PS51710"/>
    </source>
</evidence>
<dbReference type="NCBIfam" id="NF008954">
    <property type="entry name" value="PRK12296.1"/>
    <property type="match status" value="1"/>
</dbReference>
<gene>
    <name evidence="9" type="primary">obg</name>
    <name evidence="13" type="ORF">J2Z76_003152</name>
</gene>
<dbReference type="GO" id="GO:0016787">
    <property type="term" value="F:hydrolase activity"/>
    <property type="evidence" value="ECO:0007669"/>
    <property type="project" value="UniProtKB-KW"/>
</dbReference>
<comment type="cofactor">
    <cofactor evidence="1 9">
        <name>Mg(2+)</name>
        <dbReference type="ChEBI" id="CHEBI:18420"/>
    </cofactor>
</comment>
<dbReference type="PROSITE" id="PS51710">
    <property type="entry name" value="G_OBG"/>
    <property type="match status" value="1"/>
</dbReference>
<comment type="function">
    <text evidence="9">An essential GTPase which binds GTP, GDP and possibly (p)ppGpp with moderate affinity, with high nucleotide exchange rates and a fairly low GTP hydrolysis rate. Plays a role in control of the cell cycle, stress response, ribosome biogenesis and in those bacteria that undergo differentiation, in morphogenesis control.</text>
</comment>
<evidence type="ECO:0000256" key="5">
    <source>
        <dbReference type="ARBA" id="ARBA00022741"/>
    </source>
</evidence>
<evidence type="ECO:0000256" key="4">
    <source>
        <dbReference type="ARBA" id="ARBA00022723"/>
    </source>
</evidence>
<dbReference type="HAMAP" id="MF_01454">
    <property type="entry name" value="GTPase_Obg"/>
    <property type="match status" value="1"/>
</dbReference>
<dbReference type="PROSITE" id="PS51883">
    <property type="entry name" value="OBG"/>
    <property type="match status" value="1"/>
</dbReference>
<dbReference type="SUPFAM" id="SSF52540">
    <property type="entry name" value="P-loop containing nucleoside triphosphate hydrolases"/>
    <property type="match status" value="1"/>
</dbReference>
<keyword evidence="14" id="KW-1185">Reference proteome</keyword>
<keyword evidence="8 9" id="KW-0342">GTP-binding</keyword>
<dbReference type="NCBIfam" id="NF008956">
    <property type="entry name" value="PRK12299.1"/>
    <property type="match status" value="1"/>
</dbReference>
<feature type="binding site" evidence="9">
    <location>
        <begin position="310"/>
        <end position="312"/>
    </location>
    <ligand>
        <name>GTP</name>
        <dbReference type="ChEBI" id="CHEBI:37565"/>
    </ligand>
</feature>
<evidence type="ECO:0000256" key="2">
    <source>
        <dbReference type="ARBA" id="ARBA00007699"/>
    </source>
</evidence>
<evidence type="ECO:0000256" key="7">
    <source>
        <dbReference type="ARBA" id="ARBA00022842"/>
    </source>
</evidence>
<feature type="binding site" evidence="9">
    <location>
        <begin position="165"/>
        <end position="172"/>
    </location>
    <ligand>
        <name>GTP</name>
        <dbReference type="ChEBI" id="CHEBI:37565"/>
    </ligand>
</feature>
<organism evidence="13 14">
    <name type="scientific">Sedimentibacter acidaminivorans</name>
    <dbReference type="NCBI Taxonomy" id="913099"/>
    <lineage>
        <taxon>Bacteria</taxon>
        <taxon>Bacillati</taxon>
        <taxon>Bacillota</taxon>
        <taxon>Tissierellia</taxon>
        <taxon>Sedimentibacter</taxon>
    </lineage>
</organism>
<accession>A0ABS4GIR5</accession>
<comment type="caution">
    <text evidence="13">The sequence shown here is derived from an EMBL/GenBank/DDBJ whole genome shotgun (WGS) entry which is preliminary data.</text>
</comment>
<dbReference type="Gene3D" id="3.30.300.350">
    <property type="entry name" value="GTP-binding protein OBG, C-terminal domain"/>
    <property type="match status" value="1"/>
</dbReference>
<dbReference type="PROSITE" id="PS51881">
    <property type="entry name" value="OCT"/>
    <property type="match status" value="1"/>
</dbReference>
<dbReference type="InterPro" id="IPR036726">
    <property type="entry name" value="GTP1_OBG_dom_sf"/>
</dbReference>
<feature type="domain" description="Obg" evidence="12">
    <location>
        <begin position="1"/>
        <end position="158"/>
    </location>
</feature>
<dbReference type="PRINTS" id="PR00326">
    <property type="entry name" value="GTP1OBG"/>
</dbReference>
<dbReference type="PANTHER" id="PTHR11702">
    <property type="entry name" value="DEVELOPMENTALLY REGULATED GTP-BINDING PROTEIN-RELATED"/>
    <property type="match status" value="1"/>
</dbReference>
<dbReference type="EC" id="3.6.5.-" evidence="9"/>
<evidence type="ECO:0000256" key="6">
    <source>
        <dbReference type="ARBA" id="ARBA00022801"/>
    </source>
</evidence>
<dbReference type="InterPro" id="IPR006169">
    <property type="entry name" value="GTP1_OBG_dom"/>
</dbReference>
<dbReference type="NCBIfam" id="TIGR03595">
    <property type="entry name" value="Obg_CgtA_exten"/>
    <property type="match status" value="1"/>
</dbReference>
<feature type="binding site" evidence="9">
    <location>
        <position position="172"/>
    </location>
    <ligand>
        <name>Mg(2+)</name>
        <dbReference type="ChEBI" id="CHEBI:18420"/>
    </ligand>
</feature>
<dbReference type="InterPro" id="IPR027417">
    <property type="entry name" value="P-loop_NTPase"/>
</dbReference>
<dbReference type="Proteomes" id="UP001519342">
    <property type="component" value="Unassembled WGS sequence"/>
</dbReference>
<evidence type="ECO:0000313" key="14">
    <source>
        <dbReference type="Proteomes" id="UP001519342"/>
    </source>
</evidence>
<dbReference type="PROSITE" id="PS00905">
    <property type="entry name" value="GTP1_OBG"/>
    <property type="match status" value="1"/>
</dbReference>
<dbReference type="PANTHER" id="PTHR11702:SF31">
    <property type="entry name" value="MITOCHONDRIAL RIBOSOME-ASSOCIATED GTPASE 2"/>
    <property type="match status" value="1"/>
</dbReference>
<feature type="binding site" evidence="9">
    <location>
        <begin position="190"/>
        <end position="194"/>
    </location>
    <ligand>
        <name>GTP</name>
        <dbReference type="ChEBI" id="CHEBI:37565"/>
    </ligand>
</feature>
<evidence type="ECO:0000256" key="3">
    <source>
        <dbReference type="ARBA" id="ARBA00022490"/>
    </source>
</evidence>
<sequence>MFIDIAKVSVKAGKGGNGCVAFRREKYEPMGGPAGGDGGNGGSIILEADEGLRTLMDFRYKRHYQATNGEDGRGKKQFGAHGGNLVLKVPTGTLIKDEESGIVLADLKENGQRYVCARGGRGGKGNTKFKNSIRRTPRFAEPGTKGEEREIILELKLLADIGLIGFPNVGKSTILSQVTSAKPKIANYHFTTLKPNLGVVSIGEGHSYVLADIPGLIEGASEGAGLGHEFLRHVERTKLLLHVIDASGQEDRDPVNDFYRINDELKQYSEKLSVKKQIIVLNKLDLPEAQENLQRIKDEFEVDYEIFEVSAATGQGLDDLKKVAYERLLQVEEEIVFVDENLVESFNERKEKDTILITKEDGYYYGQGEFLERLVDSTNFDDFESFSNFQKVLIDKGVIDKLKELGAKEGDLISICGVEFDFIE</sequence>
<dbReference type="Pfam" id="PF09269">
    <property type="entry name" value="DUF1967"/>
    <property type="match status" value="1"/>
</dbReference>
<dbReference type="InterPro" id="IPR014100">
    <property type="entry name" value="GTP-bd_Obg/CgtA"/>
</dbReference>
<dbReference type="CDD" id="cd01898">
    <property type="entry name" value="Obg"/>
    <property type="match status" value="1"/>
</dbReference>
<keyword evidence="4 9" id="KW-0479">Metal-binding</keyword>
<dbReference type="NCBIfam" id="TIGR02729">
    <property type="entry name" value="Obg_CgtA"/>
    <property type="match status" value="1"/>
</dbReference>
<dbReference type="NCBIfam" id="NF008955">
    <property type="entry name" value="PRK12297.1"/>
    <property type="match status" value="1"/>
</dbReference>
<reference evidence="13 14" key="1">
    <citation type="submission" date="2021-03" db="EMBL/GenBank/DDBJ databases">
        <title>Genomic Encyclopedia of Type Strains, Phase IV (KMG-IV): sequencing the most valuable type-strain genomes for metagenomic binning, comparative biology and taxonomic classification.</title>
        <authorList>
            <person name="Goeker M."/>
        </authorList>
    </citation>
    <scope>NUCLEOTIDE SEQUENCE [LARGE SCALE GENOMIC DNA]</scope>
    <source>
        <strain evidence="13 14">DSM 24004</strain>
    </source>
</reference>
<dbReference type="Pfam" id="PF01926">
    <property type="entry name" value="MMR_HSR1"/>
    <property type="match status" value="1"/>
</dbReference>
<dbReference type="InterPro" id="IPR006073">
    <property type="entry name" value="GTP-bd"/>
</dbReference>
<comment type="subunit">
    <text evidence="9">Monomer.</text>
</comment>
<feature type="binding site" evidence="9">
    <location>
        <position position="192"/>
    </location>
    <ligand>
        <name>Mg(2+)</name>
        <dbReference type="ChEBI" id="CHEBI:18420"/>
    </ligand>
</feature>
<feature type="binding site" evidence="9">
    <location>
        <begin position="282"/>
        <end position="285"/>
    </location>
    <ligand>
        <name>GTP</name>
        <dbReference type="ChEBI" id="CHEBI:37565"/>
    </ligand>
</feature>
<dbReference type="EMBL" id="JAGGKS010000011">
    <property type="protein sequence ID" value="MBP1927255.1"/>
    <property type="molecule type" value="Genomic_DNA"/>
</dbReference>
<name>A0ABS4GIR5_9FIRM</name>
<keyword evidence="6 9" id="KW-0378">Hydrolase</keyword>
<dbReference type="InterPro" id="IPR006074">
    <property type="entry name" value="GTP1-OBG_CS"/>
</dbReference>
<evidence type="ECO:0000259" key="11">
    <source>
        <dbReference type="PROSITE" id="PS51881"/>
    </source>
</evidence>
<dbReference type="Gene3D" id="2.70.210.12">
    <property type="entry name" value="GTP1/OBG domain"/>
    <property type="match status" value="1"/>
</dbReference>
<keyword evidence="7 9" id="KW-0460">Magnesium</keyword>
<feature type="domain" description="OBG-type G" evidence="10">
    <location>
        <begin position="159"/>
        <end position="329"/>
    </location>
</feature>
<dbReference type="Pfam" id="PF01018">
    <property type="entry name" value="GTP1_OBG"/>
    <property type="match status" value="1"/>
</dbReference>
<dbReference type="InterPro" id="IPR031167">
    <property type="entry name" value="G_OBG"/>
</dbReference>
<dbReference type="InterPro" id="IPR015349">
    <property type="entry name" value="OCT_dom"/>
</dbReference>
<dbReference type="InterPro" id="IPR045086">
    <property type="entry name" value="OBG_GTPase"/>
</dbReference>
<comment type="subcellular location">
    <subcellularLocation>
        <location evidence="9">Cytoplasm</location>
    </subcellularLocation>
</comment>